<dbReference type="Pfam" id="PF02826">
    <property type="entry name" value="2-Hacid_dh_C"/>
    <property type="match status" value="1"/>
</dbReference>
<dbReference type="SUPFAM" id="SSF51735">
    <property type="entry name" value="NAD(P)-binding Rossmann-fold domains"/>
    <property type="match status" value="1"/>
</dbReference>
<protein>
    <submittedName>
        <fullName evidence="5">Putative 2-hydroxyacid dehydrogenase</fullName>
        <ecNumber evidence="5">1.-.-.-</ecNumber>
    </submittedName>
</protein>
<dbReference type="InterPro" id="IPR006140">
    <property type="entry name" value="D-isomer_DH_NAD-bd"/>
</dbReference>
<dbReference type="GO" id="GO:0051287">
    <property type="term" value="F:NAD binding"/>
    <property type="evidence" value="ECO:0007669"/>
    <property type="project" value="InterPro"/>
</dbReference>
<dbReference type="InterPro" id="IPR006139">
    <property type="entry name" value="D-isomer_2_OHA_DH_cat_dom"/>
</dbReference>
<dbReference type="PANTHER" id="PTHR43333:SF1">
    <property type="entry name" value="D-ISOMER SPECIFIC 2-HYDROXYACID DEHYDROGENASE NAD-BINDING DOMAIN-CONTAINING PROTEIN"/>
    <property type="match status" value="1"/>
</dbReference>
<dbReference type="Proteomes" id="UP000204221">
    <property type="component" value="Chromosome"/>
</dbReference>
<dbReference type="KEGG" id="ahg:AHOG_10940"/>
<evidence type="ECO:0000256" key="1">
    <source>
        <dbReference type="ARBA" id="ARBA00005854"/>
    </source>
</evidence>
<dbReference type="InterPro" id="IPR036291">
    <property type="entry name" value="NAD(P)-bd_dom_sf"/>
</dbReference>
<dbReference type="Pfam" id="PF00389">
    <property type="entry name" value="2-Hacid_dh"/>
    <property type="match status" value="1"/>
</dbReference>
<evidence type="ECO:0000256" key="3">
    <source>
        <dbReference type="ARBA" id="ARBA00023027"/>
    </source>
</evidence>
<keyword evidence="2 4" id="KW-0560">Oxidoreductase</keyword>
<name>A0A221W2I5_9PSEU</name>
<proteinExistence type="inferred from homology"/>
<dbReference type="CDD" id="cd05300">
    <property type="entry name" value="2-Hacid_dh_1"/>
    <property type="match status" value="1"/>
</dbReference>
<comment type="similarity">
    <text evidence="1 4">Belongs to the D-isomer specific 2-hydroxyacid dehydrogenase family.</text>
</comment>
<organism evidence="5 6">
    <name type="scientific">Actinoalloteichus hoggarensis</name>
    <dbReference type="NCBI Taxonomy" id="1470176"/>
    <lineage>
        <taxon>Bacteria</taxon>
        <taxon>Bacillati</taxon>
        <taxon>Actinomycetota</taxon>
        <taxon>Actinomycetes</taxon>
        <taxon>Pseudonocardiales</taxon>
        <taxon>Pseudonocardiaceae</taxon>
        <taxon>Actinoalloteichus</taxon>
    </lineage>
</organism>
<dbReference type="SUPFAM" id="SSF52283">
    <property type="entry name" value="Formate/glycerate dehydrogenase catalytic domain-like"/>
    <property type="match status" value="1"/>
</dbReference>
<evidence type="ECO:0000313" key="5">
    <source>
        <dbReference type="EMBL" id="ASO19831.1"/>
    </source>
</evidence>
<sequence>MSPLARPVVAVLHDGVDVLPPSTELDDLAEVRPAVADELAEALRGADVLLAWDFSSGAVERAWHGVDSLRWVHTASAGVDRLLFPALLEDPGITLTNSRGVFDQPIAEYVLGLVLTYAKDLHTTVDLHRERRWQHRETERVAGRRALVIGTGPIGRATGRLLRAAGLHVEGVGRRERADDPDLGRVHAAEDLLTALPHADFVVCAAPLTPSTRGMIDAAALAAMRPEARFINVGRGALVDEEALVEALRSGELAGAALDVVASEPLDPDSPLWTLPGVIISPHMSGDVVGWRAELLALFLANLRRYRADEALENVVDKTRGYVSTT</sequence>
<dbReference type="OrthoDB" id="4324715at2"/>
<keyword evidence="6" id="KW-1185">Reference proteome</keyword>
<dbReference type="PANTHER" id="PTHR43333">
    <property type="entry name" value="2-HACID_DH_C DOMAIN-CONTAINING PROTEIN"/>
    <property type="match status" value="1"/>
</dbReference>
<evidence type="ECO:0000313" key="6">
    <source>
        <dbReference type="Proteomes" id="UP000204221"/>
    </source>
</evidence>
<accession>A0A221W2I5</accession>
<reference evidence="5 6" key="1">
    <citation type="submission" date="2017-07" db="EMBL/GenBank/DDBJ databases">
        <title>Complete genome sequence of Actinoalloteichus hoggarensis DSM 45943, type strain of Actinoalloteichus hoggarensis.</title>
        <authorList>
            <person name="Ruckert C."/>
            <person name="Nouioui I."/>
            <person name="Willmese J."/>
            <person name="van Wezel G."/>
            <person name="Klenk H.-P."/>
            <person name="Kalinowski J."/>
            <person name="Zotchev S.B."/>
        </authorList>
    </citation>
    <scope>NUCLEOTIDE SEQUENCE [LARGE SCALE GENOMIC DNA]</scope>
    <source>
        <strain evidence="5 6">DSM 45943</strain>
    </source>
</reference>
<dbReference type="AlphaFoldDB" id="A0A221W2I5"/>
<dbReference type="Gene3D" id="3.40.50.720">
    <property type="entry name" value="NAD(P)-binding Rossmann-like Domain"/>
    <property type="match status" value="2"/>
</dbReference>
<dbReference type="EC" id="1.-.-.-" evidence="5"/>
<evidence type="ECO:0000256" key="4">
    <source>
        <dbReference type="RuleBase" id="RU003719"/>
    </source>
</evidence>
<gene>
    <name evidence="5" type="ORF">AHOG_10940</name>
</gene>
<dbReference type="GO" id="GO:0016616">
    <property type="term" value="F:oxidoreductase activity, acting on the CH-OH group of donors, NAD or NADP as acceptor"/>
    <property type="evidence" value="ECO:0007669"/>
    <property type="project" value="InterPro"/>
</dbReference>
<evidence type="ECO:0000256" key="2">
    <source>
        <dbReference type="ARBA" id="ARBA00023002"/>
    </source>
</evidence>
<dbReference type="EMBL" id="CP022521">
    <property type="protein sequence ID" value="ASO19831.1"/>
    <property type="molecule type" value="Genomic_DNA"/>
</dbReference>
<dbReference type="RefSeq" id="WP_093941273.1">
    <property type="nucleotide sequence ID" value="NZ_CP022521.1"/>
</dbReference>
<keyword evidence="3" id="KW-0520">NAD</keyword>